<keyword evidence="3" id="KW-1185">Reference proteome</keyword>
<keyword evidence="1" id="KW-0472">Membrane</keyword>
<dbReference type="Proteomes" id="UP000092993">
    <property type="component" value="Unassembled WGS sequence"/>
</dbReference>
<evidence type="ECO:0000313" key="3">
    <source>
        <dbReference type="Proteomes" id="UP000092993"/>
    </source>
</evidence>
<dbReference type="OrthoDB" id="2753852at2759"/>
<accession>A0A1C7LVH3</accession>
<feature type="transmembrane region" description="Helical" evidence="1">
    <location>
        <begin position="40"/>
        <end position="57"/>
    </location>
</feature>
<keyword evidence="1" id="KW-0812">Transmembrane</keyword>
<comment type="caution">
    <text evidence="2">The sequence shown here is derived from an EMBL/GenBank/DDBJ whole genome shotgun (WGS) entry which is preliminary data.</text>
</comment>
<keyword evidence="1" id="KW-1133">Transmembrane helix</keyword>
<proteinExistence type="predicted"/>
<name>A0A1C7LVH3_GRIFR</name>
<dbReference type="EMBL" id="LUGG01000023">
    <property type="protein sequence ID" value="OBZ67979.1"/>
    <property type="molecule type" value="Genomic_DNA"/>
</dbReference>
<organism evidence="2 3">
    <name type="scientific">Grifola frondosa</name>
    <name type="common">Maitake</name>
    <name type="synonym">Polyporus frondosus</name>
    <dbReference type="NCBI Taxonomy" id="5627"/>
    <lineage>
        <taxon>Eukaryota</taxon>
        <taxon>Fungi</taxon>
        <taxon>Dikarya</taxon>
        <taxon>Basidiomycota</taxon>
        <taxon>Agaricomycotina</taxon>
        <taxon>Agaricomycetes</taxon>
        <taxon>Polyporales</taxon>
        <taxon>Grifolaceae</taxon>
        <taxon>Grifola</taxon>
    </lineage>
</organism>
<dbReference type="AlphaFoldDB" id="A0A1C7LVH3"/>
<feature type="transmembrane region" description="Helical" evidence="1">
    <location>
        <begin position="6"/>
        <end position="28"/>
    </location>
</feature>
<sequence length="101" mass="11678">MDCCTVIVWIDAILVVTNLTVITIFSVLRAYALSERRWTPALLVLCFGLALPAAISANDIHHIGNVNRWMRLQQFYVFDDLSHWLQRRDPLVSPRIYSYSL</sequence>
<evidence type="ECO:0000256" key="1">
    <source>
        <dbReference type="SAM" id="Phobius"/>
    </source>
</evidence>
<gene>
    <name evidence="2" type="ORF">A0H81_12230</name>
</gene>
<evidence type="ECO:0000313" key="2">
    <source>
        <dbReference type="EMBL" id="OBZ67979.1"/>
    </source>
</evidence>
<protein>
    <submittedName>
        <fullName evidence="2">Uncharacterized protein</fullName>
    </submittedName>
</protein>
<reference evidence="2 3" key="1">
    <citation type="submission" date="2016-03" db="EMBL/GenBank/DDBJ databases">
        <title>Whole genome sequencing of Grifola frondosa 9006-11.</title>
        <authorList>
            <person name="Min B."/>
            <person name="Park H."/>
            <person name="Kim J.-G."/>
            <person name="Cho H."/>
            <person name="Oh Y.-L."/>
            <person name="Kong W.-S."/>
            <person name="Choi I.-G."/>
        </authorList>
    </citation>
    <scope>NUCLEOTIDE SEQUENCE [LARGE SCALE GENOMIC DNA]</scope>
    <source>
        <strain evidence="2 3">9006-11</strain>
    </source>
</reference>